<comment type="caution">
    <text evidence="4">The sequence shown here is derived from an EMBL/GenBank/DDBJ whole genome shotgun (WGS) entry which is preliminary data.</text>
</comment>
<dbReference type="InterPro" id="IPR011598">
    <property type="entry name" value="bHLH_dom"/>
</dbReference>
<dbReference type="AlphaFoldDB" id="A0AAD5WVQ8"/>
<feature type="compositionally biased region" description="Low complexity" evidence="2">
    <location>
        <begin position="222"/>
        <end position="239"/>
    </location>
</feature>
<dbReference type="Proteomes" id="UP001201980">
    <property type="component" value="Unassembled WGS sequence"/>
</dbReference>
<proteinExistence type="predicted"/>
<feature type="compositionally biased region" description="Polar residues" evidence="2">
    <location>
        <begin position="162"/>
        <end position="209"/>
    </location>
</feature>
<organism evidence="4 5">
    <name type="scientific">Zalerion maritima</name>
    <dbReference type="NCBI Taxonomy" id="339359"/>
    <lineage>
        <taxon>Eukaryota</taxon>
        <taxon>Fungi</taxon>
        <taxon>Dikarya</taxon>
        <taxon>Ascomycota</taxon>
        <taxon>Pezizomycotina</taxon>
        <taxon>Sordariomycetes</taxon>
        <taxon>Lulworthiomycetidae</taxon>
        <taxon>Lulworthiales</taxon>
        <taxon>Lulworthiaceae</taxon>
        <taxon>Zalerion</taxon>
    </lineage>
</organism>
<gene>
    <name evidence="4" type="ORF">MKZ38_006810</name>
</gene>
<feature type="domain" description="BHLH" evidence="3">
    <location>
        <begin position="263"/>
        <end position="315"/>
    </location>
</feature>
<feature type="compositionally biased region" description="Polar residues" evidence="2">
    <location>
        <begin position="47"/>
        <end position="69"/>
    </location>
</feature>
<protein>
    <recommendedName>
        <fullName evidence="3">BHLH domain-containing protein</fullName>
    </recommendedName>
</protein>
<evidence type="ECO:0000259" key="3">
    <source>
        <dbReference type="PROSITE" id="PS50888"/>
    </source>
</evidence>
<accession>A0AAD5WVQ8</accession>
<keyword evidence="1" id="KW-0175">Coiled coil</keyword>
<feature type="compositionally biased region" description="Polar residues" evidence="2">
    <location>
        <begin position="82"/>
        <end position="112"/>
    </location>
</feature>
<evidence type="ECO:0000313" key="5">
    <source>
        <dbReference type="Proteomes" id="UP001201980"/>
    </source>
</evidence>
<evidence type="ECO:0000256" key="2">
    <source>
        <dbReference type="SAM" id="MobiDB-lite"/>
    </source>
</evidence>
<dbReference type="InterPro" id="IPR036638">
    <property type="entry name" value="HLH_DNA-bd_sf"/>
</dbReference>
<reference evidence="4" key="1">
    <citation type="submission" date="2022-07" db="EMBL/GenBank/DDBJ databases">
        <title>Draft genome sequence of Zalerion maritima ATCC 34329, a (micro)plastics degrading marine fungus.</title>
        <authorList>
            <person name="Paco A."/>
            <person name="Goncalves M.F.M."/>
            <person name="Rocha-Santos T.A.P."/>
            <person name="Alves A."/>
        </authorList>
    </citation>
    <scope>NUCLEOTIDE SEQUENCE</scope>
    <source>
        <strain evidence="4">ATCC 34329</strain>
    </source>
</reference>
<name>A0AAD5WVQ8_9PEZI</name>
<sequence>MSRAQEEGPYDEYQYQDEQSQLTPTDGRNASRSYRELDSDLSVGLDPSSSRDPFSLDPSQTFYQSSDAQVSPFGGETFPGAGSSQWQYSTGSGTSDFGMSPSGVASSSQVPPITSPMKYVSDDFGPPTADPSWSIPNTPNQNWDSFSQLQLENQEDGAFTGYSHQQGVAPSSMVDQQSDPFSMTVASTAVSTGVASPPSSLGATGSIDASRTRKSKRLNHRSSTGGDTSSSHSSSQQGTRLRSAAQSSRAPMQRPGETDQDRAARASHNMVERNYRTRLNTEYEKLLLAVPVPSDGKKLSKHEVLELAREHIQSLEAECAVMRDENTELKKRIEELTALYQGASQG</sequence>
<dbReference type="GO" id="GO:0046983">
    <property type="term" value="F:protein dimerization activity"/>
    <property type="evidence" value="ECO:0007669"/>
    <property type="project" value="InterPro"/>
</dbReference>
<dbReference type="PROSITE" id="PS50888">
    <property type="entry name" value="BHLH"/>
    <property type="match status" value="1"/>
</dbReference>
<dbReference type="EMBL" id="JAKWBI020000041">
    <property type="protein sequence ID" value="KAJ2904945.1"/>
    <property type="molecule type" value="Genomic_DNA"/>
</dbReference>
<feature type="coiled-coil region" evidence="1">
    <location>
        <begin position="305"/>
        <end position="339"/>
    </location>
</feature>
<evidence type="ECO:0000256" key="1">
    <source>
        <dbReference type="SAM" id="Coils"/>
    </source>
</evidence>
<dbReference type="SUPFAM" id="SSF47459">
    <property type="entry name" value="HLH, helix-loop-helix DNA-binding domain"/>
    <property type="match status" value="1"/>
</dbReference>
<dbReference type="Pfam" id="PF00010">
    <property type="entry name" value="HLH"/>
    <property type="match status" value="1"/>
</dbReference>
<dbReference type="Gene3D" id="4.10.280.10">
    <property type="entry name" value="Helix-loop-helix DNA-binding domain"/>
    <property type="match status" value="1"/>
</dbReference>
<feature type="compositionally biased region" description="Polar residues" evidence="2">
    <location>
        <begin position="134"/>
        <end position="152"/>
    </location>
</feature>
<evidence type="ECO:0000313" key="4">
    <source>
        <dbReference type="EMBL" id="KAJ2904945.1"/>
    </source>
</evidence>
<feature type="compositionally biased region" description="Basic and acidic residues" evidence="2">
    <location>
        <begin position="256"/>
        <end position="271"/>
    </location>
</feature>
<feature type="compositionally biased region" description="Polar residues" evidence="2">
    <location>
        <begin position="20"/>
        <end position="32"/>
    </location>
</feature>
<feature type="region of interest" description="Disordered" evidence="2">
    <location>
        <begin position="1"/>
        <end position="271"/>
    </location>
</feature>
<keyword evidence="5" id="KW-1185">Reference proteome</keyword>
<dbReference type="SMART" id="SM00353">
    <property type="entry name" value="HLH"/>
    <property type="match status" value="1"/>
</dbReference>